<name>A0A4Q7WMB4_9ACTN</name>
<feature type="transmembrane region" description="Helical" evidence="9">
    <location>
        <begin position="192"/>
        <end position="215"/>
    </location>
</feature>
<evidence type="ECO:0000256" key="8">
    <source>
        <dbReference type="SAM" id="MobiDB-lite"/>
    </source>
</evidence>
<evidence type="ECO:0000256" key="2">
    <source>
        <dbReference type="ARBA" id="ARBA00022448"/>
    </source>
</evidence>
<feature type="transmembrane region" description="Helical" evidence="9">
    <location>
        <begin position="236"/>
        <end position="262"/>
    </location>
</feature>
<feature type="region of interest" description="Disordered" evidence="8">
    <location>
        <begin position="409"/>
        <end position="435"/>
    </location>
</feature>
<feature type="transmembrane region" description="Helical" evidence="9">
    <location>
        <begin position="92"/>
        <end position="112"/>
    </location>
</feature>
<feature type="transmembrane region" description="Helical" evidence="9">
    <location>
        <begin position="374"/>
        <end position="393"/>
    </location>
</feature>
<feature type="transmembrane region" description="Helical" evidence="9">
    <location>
        <begin position="282"/>
        <end position="304"/>
    </location>
</feature>
<evidence type="ECO:0000313" key="11">
    <source>
        <dbReference type="EMBL" id="RZU11232.1"/>
    </source>
</evidence>
<protein>
    <submittedName>
        <fullName evidence="11">Sodium/proton antiporter (CPA1 family)</fullName>
    </submittedName>
</protein>
<keyword evidence="12" id="KW-1185">Reference proteome</keyword>
<dbReference type="InterPro" id="IPR006153">
    <property type="entry name" value="Cation/H_exchanger_TM"/>
</dbReference>
<evidence type="ECO:0000256" key="1">
    <source>
        <dbReference type="ARBA" id="ARBA00004651"/>
    </source>
</evidence>
<dbReference type="GO" id="GO:0005886">
    <property type="term" value="C:plasma membrane"/>
    <property type="evidence" value="ECO:0007669"/>
    <property type="project" value="UniProtKB-SubCell"/>
</dbReference>
<proteinExistence type="predicted"/>
<dbReference type="AlphaFoldDB" id="A0A4Q7WMB4"/>
<evidence type="ECO:0000256" key="6">
    <source>
        <dbReference type="ARBA" id="ARBA00023065"/>
    </source>
</evidence>
<evidence type="ECO:0000256" key="3">
    <source>
        <dbReference type="ARBA" id="ARBA00022449"/>
    </source>
</evidence>
<dbReference type="GO" id="GO:0015297">
    <property type="term" value="F:antiporter activity"/>
    <property type="evidence" value="ECO:0007669"/>
    <property type="project" value="UniProtKB-KW"/>
</dbReference>
<evidence type="ECO:0000256" key="7">
    <source>
        <dbReference type="ARBA" id="ARBA00023136"/>
    </source>
</evidence>
<feature type="domain" description="Cation/H+ exchanger transmembrane" evidence="10">
    <location>
        <begin position="17"/>
        <end position="396"/>
    </location>
</feature>
<dbReference type="GO" id="GO:1902600">
    <property type="term" value="P:proton transmembrane transport"/>
    <property type="evidence" value="ECO:0007669"/>
    <property type="project" value="InterPro"/>
</dbReference>
<evidence type="ECO:0000313" key="12">
    <source>
        <dbReference type="Proteomes" id="UP000292027"/>
    </source>
</evidence>
<evidence type="ECO:0000256" key="9">
    <source>
        <dbReference type="SAM" id="Phobius"/>
    </source>
</evidence>
<accession>A0A4Q7WMB4</accession>
<dbReference type="Proteomes" id="UP000292027">
    <property type="component" value="Unassembled WGS sequence"/>
</dbReference>
<feature type="transmembrane region" description="Helical" evidence="9">
    <location>
        <begin position="311"/>
        <end position="331"/>
    </location>
</feature>
<keyword evidence="5 9" id="KW-1133">Transmembrane helix</keyword>
<dbReference type="EMBL" id="SHKR01000015">
    <property type="protein sequence ID" value="RZU11232.1"/>
    <property type="molecule type" value="Genomic_DNA"/>
</dbReference>
<dbReference type="OrthoDB" id="4174405at2"/>
<keyword evidence="2" id="KW-0813">Transport</keyword>
<keyword evidence="6" id="KW-0406">Ion transport</keyword>
<evidence type="ECO:0000256" key="4">
    <source>
        <dbReference type="ARBA" id="ARBA00022692"/>
    </source>
</evidence>
<keyword evidence="4 9" id="KW-0812">Transmembrane</keyword>
<dbReference type="Pfam" id="PF00999">
    <property type="entry name" value="Na_H_Exchanger"/>
    <property type="match status" value="1"/>
</dbReference>
<evidence type="ECO:0000256" key="5">
    <source>
        <dbReference type="ARBA" id="ARBA00022989"/>
    </source>
</evidence>
<sequence length="435" mass="45431">MTEATFAVLALLVLVWAVTSDLLARLNITGPLVFAVAGYALGNPDSGPLSVDVEAPSIHLIAELTLALLLFSDAARVNVSRLKRDIRLPGRLLAFGLPVSVILGSLLAAWLFDDFTWALAGFVGATLAPTDAALSAQVINDRRIPVRLRRALNVESGLNDGIVTPVVTFTLAVAAGLLGIESHDGVADDSGGALLELAVGLVVGLVVGTTSAWLLSIGSRRRWMSTGATRLGTLAAALGSFTLAVAFSGNGFIAAFVAGIAFRAALDQDAVDADSAVELPELLGEVLALAAWFLFGAALVPIALHNFDLTLLAYAVLSLTVVRMAPVALSLLGTGLDRRTVVFMGWFGPRGLASVVFALLAIEQLGNLPVVERSVAAVALTVFLSVVLHGVTAGPLGRRYVHLEQVEEDLSAGPRSRRPAQHSPQPPAPFRTDQP</sequence>
<gene>
    <name evidence="11" type="ORF">EV645_6392</name>
</gene>
<keyword evidence="3" id="KW-0050">Antiport</keyword>
<feature type="transmembrane region" description="Helical" evidence="9">
    <location>
        <begin position="343"/>
        <end position="362"/>
    </location>
</feature>
<feature type="transmembrane region" description="Helical" evidence="9">
    <location>
        <begin position="161"/>
        <end position="180"/>
    </location>
</feature>
<evidence type="ECO:0000259" key="10">
    <source>
        <dbReference type="Pfam" id="PF00999"/>
    </source>
</evidence>
<dbReference type="RefSeq" id="WP_130447700.1">
    <property type="nucleotide sequence ID" value="NZ_SHKR01000015.1"/>
</dbReference>
<comment type="subcellular location">
    <subcellularLocation>
        <location evidence="1">Cell membrane</location>
        <topology evidence="1">Multi-pass membrane protein</topology>
    </subcellularLocation>
</comment>
<dbReference type="PANTHER" id="PTHR32507:SF8">
    <property type="entry name" value="CNH1P"/>
    <property type="match status" value="1"/>
</dbReference>
<organism evidence="11 12">
    <name type="scientific">Kribbella rubisoli</name>
    <dbReference type="NCBI Taxonomy" id="3075929"/>
    <lineage>
        <taxon>Bacteria</taxon>
        <taxon>Bacillati</taxon>
        <taxon>Actinomycetota</taxon>
        <taxon>Actinomycetes</taxon>
        <taxon>Propionibacteriales</taxon>
        <taxon>Kribbellaceae</taxon>
        <taxon>Kribbella</taxon>
    </lineage>
</organism>
<feature type="transmembrane region" description="Helical" evidence="9">
    <location>
        <begin position="53"/>
        <end position="71"/>
    </location>
</feature>
<reference evidence="11 12" key="1">
    <citation type="journal article" date="2015" name="Stand. Genomic Sci.">
        <title>Genomic Encyclopedia of Bacterial and Archaeal Type Strains, Phase III: the genomes of soil and plant-associated and newly described type strains.</title>
        <authorList>
            <person name="Whitman W.B."/>
            <person name="Woyke T."/>
            <person name="Klenk H.P."/>
            <person name="Zhou Y."/>
            <person name="Lilburn T.G."/>
            <person name="Beck B.J."/>
            <person name="De Vos P."/>
            <person name="Vandamme P."/>
            <person name="Eisen J.A."/>
            <person name="Garrity G."/>
            <person name="Hugenholtz P."/>
            <person name="Kyrpides N.C."/>
        </authorList>
    </citation>
    <scope>NUCLEOTIDE SEQUENCE [LARGE SCALE GENOMIC DNA]</scope>
    <source>
        <strain evidence="11 12">VKM Ac-2540</strain>
    </source>
</reference>
<comment type="caution">
    <text evidence="11">The sequence shown here is derived from an EMBL/GenBank/DDBJ whole genome shotgun (WGS) entry which is preliminary data.</text>
</comment>
<feature type="transmembrane region" description="Helical" evidence="9">
    <location>
        <begin position="118"/>
        <end position="140"/>
    </location>
</feature>
<keyword evidence="7 9" id="KW-0472">Membrane</keyword>
<dbReference type="PANTHER" id="PTHR32507">
    <property type="entry name" value="NA(+)/H(+) ANTIPORTER 1"/>
    <property type="match status" value="1"/>
</dbReference>